<dbReference type="EMBL" id="CP049742">
    <property type="protein sequence ID" value="QPC46373.1"/>
    <property type="molecule type" value="Genomic_DNA"/>
</dbReference>
<name>A0A7S8HF28_9BACI</name>
<evidence type="ECO:0000313" key="12">
    <source>
        <dbReference type="EMBL" id="QPC46373.1"/>
    </source>
</evidence>
<comment type="similarity">
    <text evidence="2 8 9">Belongs to the EF-Ts family.</text>
</comment>
<dbReference type="InterPro" id="IPR036402">
    <property type="entry name" value="EF-Ts_dimer_sf"/>
</dbReference>
<evidence type="ECO:0000259" key="11">
    <source>
        <dbReference type="Pfam" id="PF00889"/>
    </source>
</evidence>
<feature type="domain" description="Translation elongation factor EFTs/EF1B dimerisation" evidence="11">
    <location>
        <begin position="70"/>
        <end position="274"/>
    </location>
</feature>
<dbReference type="NCBIfam" id="TIGR00116">
    <property type="entry name" value="tsf"/>
    <property type="match status" value="1"/>
</dbReference>
<keyword evidence="13" id="KW-1185">Reference proteome</keyword>
<dbReference type="SUPFAM" id="SSF46934">
    <property type="entry name" value="UBA-like"/>
    <property type="match status" value="1"/>
</dbReference>
<dbReference type="HAMAP" id="MF_00050">
    <property type="entry name" value="EF_Ts"/>
    <property type="match status" value="1"/>
</dbReference>
<evidence type="ECO:0000313" key="13">
    <source>
        <dbReference type="Proteomes" id="UP000593626"/>
    </source>
</evidence>
<evidence type="ECO:0000256" key="8">
    <source>
        <dbReference type="HAMAP-Rule" id="MF_00050"/>
    </source>
</evidence>
<evidence type="ECO:0000256" key="6">
    <source>
        <dbReference type="ARBA" id="ARBA00022917"/>
    </source>
</evidence>
<dbReference type="SUPFAM" id="SSF54713">
    <property type="entry name" value="Elongation factor Ts (EF-Ts), dimerisation domain"/>
    <property type="match status" value="2"/>
</dbReference>
<evidence type="ECO:0000256" key="7">
    <source>
        <dbReference type="ARBA" id="ARBA00025453"/>
    </source>
</evidence>
<comment type="function">
    <text evidence="7 8 9">Associates with the EF-Tu.GDP complex and induces the exchange of GDP to GTP. It remains bound to the aminoacyl-tRNA.EF-Tu.GTP complex up to the GTP hydrolysis stage on the ribosome.</text>
</comment>
<dbReference type="Gene3D" id="3.30.479.20">
    <property type="entry name" value="Elongation factor Ts, dimerisation domain"/>
    <property type="match status" value="2"/>
</dbReference>
<evidence type="ECO:0000256" key="2">
    <source>
        <dbReference type="ARBA" id="ARBA00005532"/>
    </source>
</evidence>
<accession>A0A7S8HF28</accession>
<dbReference type="InterPro" id="IPR014039">
    <property type="entry name" value="Transl_elong_EFTs/EF1B_dimer"/>
</dbReference>
<dbReference type="AlphaFoldDB" id="A0A7S8HF28"/>
<dbReference type="InterPro" id="IPR001816">
    <property type="entry name" value="Transl_elong_EFTs/EF1B"/>
</dbReference>
<proteinExistence type="inferred from homology"/>
<evidence type="ECO:0000256" key="4">
    <source>
        <dbReference type="ARBA" id="ARBA00022490"/>
    </source>
</evidence>
<reference evidence="12 13" key="1">
    <citation type="submission" date="2019-07" db="EMBL/GenBank/DDBJ databases">
        <title>Genome sequence of 2 isolates from Red Sea Mangroves.</title>
        <authorList>
            <person name="Sefrji F."/>
            <person name="Michoud G."/>
            <person name="Merlino G."/>
            <person name="Daffonchio D."/>
        </authorList>
    </citation>
    <scope>NUCLEOTIDE SEQUENCE [LARGE SCALE GENOMIC DNA]</scope>
    <source>
        <strain evidence="12 13">R1DC41</strain>
    </source>
</reference>
<organism evidence="12 13">
    <name type="scientific">Mangrovibacillus cuniculi</name>
    <dbReference type="NCBI Taxonomy" id="2593652"/>
    <lineage>
        <taxon>Bacteria</taxon>
        <taxon>Bacillati</taxon>
        <taxon>Bacillota</taxon>
        <taxon>Bacilli</taxon>
        <taxon>Bacillales</taxon>
        <taxon>Bacillaceae</taxon>
        <taxon>Mangrovibacillus</taxon>
    </lineage>
</organism>
<evidence type="ECO:0000256" key="9">
    <source>
        <dbReference type="RuleBase" id="RU000642"/>
    </source>
</evidence>
<evidence type="ECO:0000256" key="3">
    <source>
        <dbReference type="ARBA" id="ARBA00016956"/>
    </source>
</evidence>
<comment type="subcellular location">
    <subcellularLocation>
        <location evidence="1 8 10">Cytoplasm</location>
    </subcellularLocation>
</comment>
<dbReference type="PANTHER" id="PTHR11741">
    <property type="entry name" value="ELONGATION FACTOR TS"/>
    <property type="match status" value="1"/>
</dbReference>
<dbReference type="GO" id="GO:0003746">
    <property type="term" value="F:translation elongation factor activity"/>
    <property type="evidence" value="ECO:0007669"/>
    <property type="project" value="UniProtKB-UniRule"/>
</dbReference>
<dbReference type="KEGG" id="mcui:G8O30_05030"/>
<dbReference type="CDD" id="cd14275">
    <property type="entry name" value="UBA_EF-Ts"/>
    <property type="match status" value="1"/>
</dbReference>
<protein>
    <recommendedName>
        <fullName evidence="3 8">Elongation factor Ts</fullName>
        <shortName evidence="8">EF-Ts</shortName>
    </recommendedName>
</protein>
<dbReference type="FunFam" id="1.10.8.10:FF:000001">
    <property type="entry name" value="Elongation factor Ts"/>
    <property type="match status" value="1"/>
</dbReference>
<gene>
    <name evidence="8" type="primary">tsf</name>
    <name evidence="12" type="ORF">G8O30_05030</name>
</gene>
<keyword evidence="4 8" id="KW-0963">Cytoplasm</keyword>
<dbReference type="Gene3D" id="1.10.8.10">
    <property type="entry name" value="DNA helicase RuvA subunit, C-terminal domain"/>
    <property type="match status" value="1"/>
</dbReference>
<dbReference type="PANTHER" id="PTHR11741:SF0">
    <property type="entry name" value="ELONGATION FACTOR TS, MITOCHONDRIAL"/>
    <property type="match status" value="1"/>
</dbReference>
<dbReference type="RefSeq" id="WP_239673897.1">
    <property type="nucleotide sequence ID" value="NZ_CP049742.1"/>
</dbReference>
<dbReference type="Pfam" id="PF00889">
    <property type="entry name" value="EF_TS"/>
    <property type="match status" value="1"/>
</dbReference>
<dbReference type="GO" id="GO:0005737">
    <property type="term" value="C:cytoplasm"/>
    <property type="evidence" value="ECO:0007669"/>
    <property type="project" value="UniProtKB-SubCell"/>
</dbReference>
<dbReference type="InterPro" id="IPR009060">
    <property type="entry name" value="UBA-like_sf"/>
</dbReference>
<evidence type="ECO:0000256" key="10">
    <source>
        <dbReference type="RuleBase" id="RU000643"/>
    </source>
</evidence>
<dbReference type="Proteomes" id="UP000593626">
    <property type="component" value="Chromosome"/>
</dbReference>
<keyword evidence="6 8" id="KW-0648">Protein biosynthesis</keyword>
<dbReference type="PROSITE" id="PS01126">
    <property type="entry name" value="EF_TS_1"/>
    <property type="match status" value="1"/>
</dbReference>
<evidence type="ECO:0000256" key="1">
    <source>
        <dbReference type="ARBA" id="ARBA00004496"/>
    </source>
</evidence>
<dbReference type="FunFam" id="1.10.286.20:FF:000003">
    <property type="entry name" value="Elongation factor Ts"/>
    <property type="match status" value="1"/>
</dbReference>
<dbReference type="Gene3D" id="1.10.286.20">
    <property type="match status" value="1"/>
</dbReference>
<keyword evidence="5 8" id="KW-0251">Elongation factor</keyword>
<sequence>MAVTAQLVKELREKTGAGMMDCKKALTETGGDIDKAIDFLREKGIAKAAKKADRIAAEGTTFTLSSGNEAVILEVNSETDFVAKNENFQKLVKELAEHLLSQKPESSEAALTSTMPNGNTVEATINSAIATIGEKLSLRRFTILTKTDNDAFGEYLHMGGRIGVLTVLEGTTDASVAKDIALHAAALNPKYVSRDEVSAEETEREREVLTQQALNEGKPENIVAKMVEGRLSKFFEDICIVDQAFVKNPDQKVRQYVESKGATIKTFVRYEVGEGIEKRQDNFAEEVMSQVKK</sequence>
<evidence type="ECO:0000256" key="5">
    <source>
        <dbReference type="ARBA" id="ARBA00022768"/>
    </source>
</evidence>
<dbReference type="PROSITE" id="PS01127">
    <property type="entry name" value="EF_TS_2"/>
    <property type="match status" value="1"/>
</dbReference>
<dbReference type="InterPro" id="IPR018101">
    <property type="entry name" value="Transl_elong_Ts_CS"/>
</dbReference>
<feature type="region of interest" description="Involved in Mg(2+) ion dislocation from EF-Tu" evidence="8">
    <location>
        <begin position="79"/>
        <end position="82"/>
    </location>
</feature>